<accession>A0A8S9SU80</accession>
<evidence type="ECO:0008006" key="4">
    <source>
        <dbReference type="Google" id="ProtNLM"/>
    </source>
</evidence>
<evidence type="ECO:0000256" key="1">
    <source>
        <dbReference type="SAM" id="Phobius"/>
    </source>
</evidence>
<feature type="transmembrane region" description="Helical" evidence="1">
    <location>
        <begin position="73"/>
        <end position="92"/>
    </location>
</feature>
<organism evidence="2 3">
    <name type="scientific">Brassica cretica</name>
    <name type="common">Mustard</name>
    <dbReference type="NCBI Taxonomy" id="69181"/>
    <lineage>
        <taxon>Eukaryota</taxon>
        <taxon>Viridiplantae</taxon>
        <taxon>Streptophyta</taxon>
        <taxon>Embryophyta</taxon>
        <taxon>Tracheophyta</taxon>
        <taxon>Spermatophyta</taxon>
        <taxon>Magnoliopsida</taxon>
        <taxon>eudicotyledons</taxon>
        <taxon>Gunneridae</taxon>
        <taxon>Pentapetalae</taxon>
        <taxon>rosids</taxon>
        <taxon>malvids</taxon>
        <taxon>Brassicales</taxon>
        <taxon>Brassicaceae</taxon>
        <taxon>Brassiceae</taxon>
        <taxon>Brassica</taxon>
    </lineage>
</organism>
<comment type="caution">
    <text evidence="2">The sequence shown here is derived from an EMBL/GenBank/DDBJ whole genome shotgun (WGS) entry which is preliminary data.</text>
</comment>
<dbReference type="AlphaFoldDB" id="A0A8S9SU80"/>
<evidence type="ECO:0000313" key="3">
    <source>
        <dbReference type="Proteomes" id="UP000712600"/>
    </source>
</evidence>
<sequence>MSPHSFRSTPLWSLALLAGSELMLGSMLVGVAVIGSNLSSGSRWWFVSVQIWGLTVLSDLICSLSIVVHRVHWFHLAVCVSCIDGSLYGGAMYSRYDFVAAVLSASLAVEVSTCFLRAFMVWSEVARRRSGFDLLRGGDHSLACRWLSSGKRVSACLSRWSFLTFSPLGVSRLDLVLCSLEDLVCRCRRVVQHVLLQDLQNERLYVLALEFDYDSFSS</sequence>
<protein>
    <recommendedName>
        <fullName evidence="4">Transmembrane protein</fullName>
    </recommendedName>
</protein>
<name>A0A8S9SU80_BRACR</name>
<dbReference type="Proteomes" id="UP000712600">
    <property type="component" value="Unassembled WGS sequence"/>
</dbReference>
<evidence type="ECO:0000313" key="2">
    <source>
        <dbReference type="EMBL" id="KAF3603723.1"/>
    </source>
</evidence>
<keyword evidence="1" id="KW-0812">Transmembrane</keyword>
<keyword evidence="1" id="KW-0472">Membrane</keyword>
<proteinExistence type="predicted"/>
<feature type="transmembrane region" description="Helical" evidence="1">
    <location>
        <begin position="98"/>
        <end position="119"/>
    </location>
</feature>
<feature type="transmembrane region" description="Helical" evidence="1">
    <location>
        <begin position="44"/>
        <end position="66"/>
    </location>
</feature>
<keyword evidence="1" id="KW-1133">Transmembrane helix</keyword>
<dbReference type="EMBL" id="QGKX02000004">
    <property type="protein sequence ID" value="KAF3603723.1"/>
    <property type="molecule type" value="Genomic_DNA"/>
</dbReference>
<feature type="transmembrane region" description="Helical" evidence="1">
    <location>
        <begin position="12"/>
        <end position="38"/>
    </location>
</feature>
<reference evidence="2" key="1">
    <citation type="submission" date="2019-12" db="EMBL/GenBank/DDBJ databases">
        <title>Genome sequencing and annotation of Brassica cretica.</title>
        <authorList>
            <person name="Studholme D.J."/>
            <person name="Sarris P."/>
        </authorList>
    </citation>
    <scope>NUCLEOTIDE SEQUENCE</scope>
    <source>
        <strain evidence="2">PFS-109/04</strain>
        <tissue evidence="2">Leaf</tissue>
    </source>
</reference>
<gene>
    <name evidence="2" type="ORF">F2Q69_00038077</name>
</gene>